<dbReference type="Pfam" id="PF12706">
    <property type="entry name" value="Lactamase_B_2"/>
    <property type="match status" value="1"/>
</dbReference>
<keyword evidence="2" id="KW-0378">Hydrolase</keyword>
<dbReference type="RefSeq" id="WP_110438969.1">
    <property type="nucleotide sequence ID" value="NZ_CP033087.1"/>
</dbReference>
<dbReference type="CDD" id="cd16279">
    <property type="entry name" value="metallo-hydrolase-like_MBL-fold"/>
    <property type="match status" value="1"/>
</dbReference>
<evidence type="ECO:0000259" key="1">
    <source>
        <dbReference type="SMART" id="SM00849"/>
    </source>
</evidence>
<gene>
    <name evidence="2" type="ORF">DK869_05430</name>
</gene>
<comment type="caution">
    <text evidence="2">The sequence shown here is derived from an EMBL/GenBank/DDBJ whole genome shotgun (WGS) entry which is preliminary data.</text>
</comment>
<protein>
    <submittedName>
        <fullName evidence="2">MBL fold metallo-hydrolase</fullName>
    </submittedName>
</protein>
<keyword evidence="3" id="KW-1185">Reference proteome</keyword>
<dbReference type="SUPFAM" id="SSF56281">
    <property type="entry name" value="Metallo-hydrolase/oxidoreductase"/>
    <property type="match status" value="1"/>
</dbReference>
<organism evidence="2 3">
    <name type="scientific">Commensalibacter melissae</name>
    <dbReference type="NCBI Taxonomy" id="2070537"/>
    <lineage>
        <taxon>Bacteria</taxon>
        <taxon>Pseudomonadati</taxon>
        <taxon>Pseudomonadota</taxon>
        <taxon>Alphaproteobacteria</taxon>
        <taxon>Acetobacterales</taxon>
        <taxon>Acetobacteraceae</taxon>
    </lineage>
</organism>
<sequence length="263" mass="29694">MKITILGCGGSGGVPLVGGDDGQGNWGICDPLEQKNQRTRSSIVIELNNGKRILIDSGPDIRTQLLREKIGRVDAVIYSHAHADHIAGLDELRSINRVLGKALPIYATKDTLSELKSRFAYAFKPWKTQPYFFRPVLDVHQIDYYDNFMIENQSIQTCEQIHGFCKSMGIRCGDVAYCTDVVRIPEQGLKILSNLDLFIVGCFQRNEHPAHAWIGKVLEWKKIIKPKRTILTHMGPDMDWNWLKANLPPDIEVAYDGLILYSS</sequence>
<evidence type="ECO:0000313" key="2">
    <source>
        <dbReference type="EMBL" id="PXZ00829.1"/>
    </source>
</evidence>
<dbReference type="AlphaFoldDB" id="A0A318MXT6"/>
<dbReference type="InterPro" id="IPR001279">
    <property type="entry name" value="Metallo-B-lactamas"/>
</dbReference>
<dbReference type="OrthoDB" id="9781189at2"/>
<dbReference type="SMART" id="SM00849">
    <property type="entry name" value="Lactamase_B"/>
    <property type="match status" value="1"/>
</dbReference>
<dbReference type="GO" id="GO:0016787">
    <property type="term" value="F:hydrolase activity"/>
    <property type="evidence" value="ECO:0007669"/>
    <property type="project" value="UniProtKB-KW"/>
</dbReference>
<name>A0A318MXT6_9PROT</name>
<dbReference type="PANTHER" id="PTHR42663">
    <property type="entry name" value="HYDROLASE C777.06C-RELATED-RELATED"/>
    <property type="match status" value="1"/>
</dbReference>
<accession>A0A318MXT6</accession>
<feature type="domain" description="Metallo-beta-lactamase" evidence="1">
    <location>
        <begin position="39"/>
        <end position="233"/>
    </location>
</feature>
<evidence type="ECO:0000313" key="3">
    <source>
        <dbReference type="Proteomes" id="UP000247565"/>
    </source>
</evidence>
<dbReference type="Proteomes" id="UP000247565">
    <property type="component" value="Unassembled WGS sequence"/>
</dbReference>
<dbReference type="Gene3D" id="3.60.15.10">
    <property type="entry name" value="Ribonuclease Z/Hydroxyacylglutathione hydrolase-like"/>
    <property type="match status" value="1"/>
</dbReference>
<reference evidence="2 3" key="1">
    <citation type="submission" date="2018-05" db="EMBL/GenBank/DDBJ databases">
        <title>Reference genomes for bee gut microbiota database.</title>
        <authorList>
            <person name="Ellegaard K.M."/>
        </authorList>
    </citation>
    <scope>NUCLEOTIDE SEQUENCE [LARGE SCALE GENOMIC DNA]</scope>
    <source>
        <strain evidence="2 3">ESL0284</strain>
    </source>
</reference>
<proteinExistence type="predicted"/>
<dbReference type="EMBL" id="QGLT01000002">
    <property type="protein sequence ID" value="PXZ00829.1"/>
    <property type="molecule type" value="Genomic_DNA"/>
</dbReference>
<dbReference type="GeneID" id="83702824"/>
<dbReference type="InterPro" id="IPR036866">
    <property type="entry name" value="RibonucZ/Hydroxyglut_hydro"/>
</dbReference>
<dbReference type="PANTHER" id="PTHR42663:SF6">
    <property type="entry name" value="HYDROLASE C777.06C-RELATED"/>
    <property type="match status" value="1"/>
</dbReference>